<accession>A0A6A6NL87</accession>
<protein>
    <recommendedName>
        <fullName evidence="4">S-locus receptor kinase C-terminal domain-containing protein</fullName>
    </recommendedName>
</protein>
<dbReference type="PANTHER" id="PTHR27006">
    <property type="entry name" value="PROMASTIGOTE SURFACE ANTIGEN PROTEIN PSA"/>
    <property type="match status" value="1"/>
</dbReference>
<name>A0A6A6NL87_HEVBR</name>
<reference evidence="2 3" key="1">
    <citation type="journal article" date="2020" name="Mol. Plant">
        <title>The Chromosome-Based Rubber Tree Genome Provides New Insights into Spurge Genome Evolution and Rubber Biosynthesis.</title>
        <authorList>
            <person name="Liu J."/>
            <person name="Shi C."/>
            <person name="Shi C.C."/>
            <person name="Li W."/>
            <person name="Zhang Q.J."/>
            <person name="Zhang Y."/>
            <person name="Li K."/>
            <person name="Lu H.F."/>
            <person name="Shi C."/>
            <person name="Zhu S.T."/>
            <person name="Xiao Z.Y."/>
            <person name="Nan H."/>
            <person name="Yue Y."/>
            <person name="Zhu X.G."/>
            <person name="Wu Y."/>
            <person name="Hong X.N."/>
            <person name="Fan G.Y."/>
            <person name="Tong Y."/>
            <person name="Zhang D."/>
            <person name="Mao C.L."/>
            <person name="Liu Y.L."/>
            <person name="Hao S.J."/>
            <person name="Liu W.Q."/>
            <person name="Lv M.Q."/>
            <person name="Zhang H.B."/>
            <person name="Liu Y."/>
            <person name="Hu-Tang G.R."/>
            <person name="Wang J.P."/>
            <person name="Wang J.H."/>
            <person name="Sun Y.H."/>
            <person name="Ni S.B."/>
            <person name="Chen W.B."/>
            <person name="Zhang X.C."/>
            <person name="Jiao Y.N."/>
            <person name="Eichler E.E."/>
            <person name="Li G.H."/>
            <person name="Liu X."/>
            <person name="Gao L.Z."/>
        </authorList>
    </citation>
    <scope>NUCLEOTIDE SEQUENCE [LARGE SCALE GENOMIC DNA]</scope>
    <source>
        <strain evidence="3">cv. GT1</strain>
        <tissue evidence="2">Leaf</tissue>
    </source>
</reference>
<dbReference type="AlphaFoldDB" id="A0A6A6NL87"/>
<evidence type="ECO:0008006" key="4">
    <source>
        <dbReference type="Google" id="ProtNLM"/>
    </source>
</evidence>
<dbReference type="EMBL" id="JAAGAX010000001">
    <property type="protein sequence ID" value="KAF2325592.1"/>
    <property type="molecule type" value="Genomic_DNA"/>
</dbReference>
<evidence type="ECO:0000256" key="1">
    <source>
        <dbReference type="SAM" id="MobiDB-lite"/>
    </source>
</evidence>
<feature type="region of interest" description="Disordered" evidence="1">
    <location>
        <begin position="116"/>
        <end position="140"/>
    </location>
</feature>
<dbReference type="PANTHER" id="PTHR27006:SF586">
    <property type="entry name" value="CYSTEINE-RICH RECEPTOR-LIKE PROTEIN KINASE 10"/>
    <property type="match status" value="1"/>
</dbReference>
<evidence type="ECO:0000313" key="3">
    <source>
        <dbReference type="Proteomes" id="UP000467840"/>
    </source>
</evidence>
<dbReference type="Proteomes" id="UP000467840">
    <property type="component" value="Chromosome 5"/>
</dbReference>
<gene>
    <name evidence="2" type="ORF">GH714_030858</name>
</gene>
<comment type="caution">
    <text evidence="2">The sequence shown here is derived from an EMBL/GenBank/DDBJ whole genome shotgun (WGS) entry which is preliminary data.</text>
</comment>
<dbReference type="Gene3D" id="1.10.510.10">
    <property type="entry name" value="Transferase(Phosphotransferase) domain 1"/>
    <property type="match status" value="1"/>
</dbReference>
<keyword evidence="3" id="KW-1185">Reference proteome</keyword>
<proteinExistence type="predicted"/>
<dbReference type="SUPFAM" id="SSF56112">
    <property type="entry name" value="Protein kinase-like (PK-like)"/>
    <property type="match status" value="1"/>
</dbReference>
<organism evidence="2 3">
    <name type="scientific">Hevea brasiliensis</name>
    <name type="common">Para rubber tree</name>
    <name type="synonym">Siphonia brasiliensis</name>
    <dbReference type="NCBI Taxonomy" id="3981"/>
    <lineage>
        <taxon>Eukaryota</taxon>
        <taxon>Viridiplantae</taxon>
        <taxon>Streptophyta</taxon>
        <taxon>Embryophyta</taxon>
        <taxon>Tracheophyta</taxon>
        <taxon>Spermatophyta</taxon>
        <taxon>Magnoliopsida</taxon>
        <taxon>eudicotyledons</taxon>
        <taxon>Gunneridae</taxon>
        <taxon>Pentapetalae</taxon>
        <taxon>rosids</taxon>
        <taxon>fabids</taxon>
        <taxon>Malpighiales</taxon>
        <taxon>Euphorbiaceae</taxon>
        <taxon>Crotonoideae</taxon>
        <taxon>Micrandreae</taxon>
        <taxon>Hevea</taxon>
    </lineage>
</organism>
<dbReference type="InterPro" id="IPR011009">
    <property type="entry name" value="Kinase-like_dom_sf"/>
</dbReference>
<evidence type="ECO:0000313" key="2">
    <source>
        <dbReference type="EMBL" id="KAF2325592.1"/>
    </source>
</evidence>
<sequence length="140" mass="15509">MSDRPSDADELKMYSVSSIIRLLLIPSHWKTNSEKAWELWKEDALEILDPTMSDSAPRDQVLRCINVALLCVEHSPFDRPNMAEVLSMLSNEVQQLPMPKQPAFYVGTTTTNATMASTSGERGGETYSANGLSLTDMAGR</sequence>